<comment type="caution">
    <text evidence="7">The sequence shown here is derived from an EMBL/GenBank/DDBJ whole genome shotgun (WGS) entry which is preliminary data.</text>
</comment>
<dbReference type="InterPro" id="IPR033899">
    <property type="entry name" value="CXC_Chemokine_domain"/>
</dbReference>
<dbReference type="GO" id="GO:0005615">
    <property type="term" value="C:extracellular space"/>
    <property type="evidence" value="ECO:0007669"/>
    <property type="project" value="UniProtKB-KW"/>
</dbReference>
<dbReference type="OMA" id="PQGSFCR"/>
<comment type="subcellular location">
    <subcellularLocation>
        <location evidence="1">Secreted</location>
    </subcellularLocation>
</comment>
<keyword evidence="3" id="KW-0202">Cytokine</keyword>
<evidence type="ECO:0000256" key="4">
    <source>
        <dbReference type="ARBA" id="ARBA00022525"/>
    </source>
</evidence>
<dbReference type="InterPro" id="IPR036048">
    <property type="entry name" value="Interleukin_8-like_sf"/>
</dbReference>
<dbReference type="Pfam" id="PF00048">
    <property type="entry name" value="IL8"/>
    <property type="match status" value="1"/>
</dbReference>
<dbReference type="InterPro" id="IPR039809">
    <property type="entry name" value="Chemokine_b/g/d"/>
</dbReference>
<dbReference type="Gene3D" id="2.40.50.40">
    <property type="match status" value="1"/>
</dbReference>
<name>A0A401NXE0_SCYTO</name>
<dbReference type="CDD" id="cd00273">
    <property type="entry name" value="Chemokine_CXC"/>
    <property type="match status" value="1"/>
</dbReference>
<gene>
    <name evidence="7" type="ORF">scyTo_0004811</name>
</gene>
<dbReference type="PRINTS" id="PR00437">
    <property type="entry name" value="SMALLCYTKCXC"/>
</dbReference>
<dbReference type="PANTHER" id="PTHR12015">
    <property type="entry name" value="SMALL INDUCIBLE CYTOKINE A"/>
    <property type="match status" value="1"/>
</dbReference>
<sequence length="107" mass="11832">MKSQTIVLLVATIVICLAAHGLSVGSPTNSRCKCVNVHSRFIPPKYYRHIDIFPQGSFCRKLEIVITLKNGKHVCVNPLIPWVKKVISLLTEKSELTPSNSEASSTE</sequence>
<dbReference type="GO" id="GO:0006955">
    <property type="term" value="P:immune response"/>
    <property type="evidence" value="ECO:0007669"/>
    <property type="project" value="InterPro"/>
</dbReference>
<protein>
    <recommendedName>
        <fullName evidence="6">Chemokine interleukin-8-like domain-containing protein</fullName>
    </recommendedName>
</protein>
<keyword evidence="5" id="KW-0732">Signal</keyword>
<evidence type="ECO:0000313" key="7">
    <source>
        <dbReference type="EMBL" id="GCB65524.1"/>
    </source>
</evidence>
<dbReference type="EMBL" id="BFAA01001444">
    <property type="protein sequence ID" value="GCB65524.1"/>
    <property type="molecule type" value="Genomic_DNA"/>
</dbReference>
<dbReference type="SMART" id="SM00199">
    <property type="entry name" value="SCY"/>
    <property type="match status" value="1"/>
</dbReference>
<dbReference type="InterPro" id="IPR001811">
    <property type="entry name" value="Chemokine_IL8-like_dom"/>
</dbReference>
<evidence type="ECO:0000256" key="3">
    <source>
        <dbReference type="ARBA" id="ARBA00022514"/>
    </source>
</evidence>
<feature type="chain" id="PRO_5027819050" description="Chemokine interleukin-8-like domain-containing protein" evidence="5">
    <location>
        <begin position="19"/>
        <end position="107"/>
    </location>
</feature>
<dbReference type="Proteomes" id="UP000288216">
    <property type="component" value="Unassembled WGS sequence"/>
</dbReference>
<feature type="signal peptide" evidence="5">
    <location>
        <begin position="1"/>
        <end position="18"/>
    </location>
</feature>
<dbReference type="SUPFAM" id="SSF54117">
    <property type="entry name" value="Interleukin 8-like chemokines"/>
    <property type="match status" value="1"/>
</dbReference>
<comment type="similarity">
    <text evidence="2">Belongs to the intercrine alpha (chemokine CxC) family.</text>
</comment>
<evidence type="ECO:0000256" key="2">
    <source>
        <dbReference type="ARBA" id="ARBA00010665"/>
    </source>
</evidence>
<evidence type="ECO:0000256" key="5">
    <source>
        <dbReference type="SAM" id="SignalP"/>
    </source>
</evidence>
<accession>A0A401NXE0</accession>
<dbReference type="OrthoDB" id="9948647at2759"/>
<feature type="domain" description="Chemokine interleukin-8-like" evidence="6">
    <location>
        <begin position="29"/>
        <end position="90"/>
    </location>
</feature>
<evidence type="ECO:0000313" key="8">
    <source>
        <dbReference type="Proteomes" id="UP000288216"/>
    </source>
</evidence>
<dbReference type="GO" id="GO:0008009">
    <property type="term" value="F:chemokine activity"/>
    <property type="evidence" value="ECO:0007669"/>
    <property type="project" value="InterPro"/>
</dbReference>
<keyword evidence="4" id="KW-0964">Secreted</keyword>
<evidence type="ECO:0000256" key="1">
    <source>
        <dbReference type="ARBA" id="ARBA00004613"/>
    </source>
</evidence>
<dbReference type="GO" id="GO:0006952">
    <property type="term" value="P:defense response"/>
    <property type="evidence" value="ECO:0007669"/>
    <property type="project" value="InterPro"/>
</dbReference>
<organism evidence="7 8">
    <name type="scientific">Scyliorhinus torazame</name>
    <name type="common">Cloudy catshark</name>
    <name type="synonym">Catulus torazame</name>
    <dbReference type="NCBI Taxonomy" id="75743"/>
    <lineage>
        <taxon>Eukaryota</taxon>
        <taxon>Metazoa</taxon>
        <taxon>Chordata</taxon>
        <taxon>Craniata</taxon>
        <taxon>Vertebrata</taxon>
        <taxon>Chondrichthyes</taxon>
        <taxon>Elasmobranchii</taxon>
        <taxon>Galeomorphii</taxon>
        <taxon>Galeoidea</taxon>
        <taxon>Carcharhiniformes</taxon>
        <taxon>Scyliorhinidae</taxon>
        <taxon>Scyliorhinus</taxon>
    </lineage>
</organism>
<reference evidence="7 8" key="1">
    <citation type="journal article" date="2018" name="Nat. Ecol. Evol.">
        <title>Shark genomes provide insights into elasmobranch evolution and the origin of vertebrates.</title>
        <authorList>
            <person name="Hara Y"/>
            <person name="Yamaguchi K"/>
            <person name="Onimaru K"/>
            <person name="Kadota M"/>
            <person name="Koyanagi M"/>
            <person name="Keeley SD"/>
            <person name="Tatsumi K"/>
            <person name="Tanaka K"/>
            <person name="Motone F"/>
            <person name="Kageyama Y"/>
            <person name="Nozu R"/>
            <person name="Adachi N"/>
            <person name="Nishimura O"/>
            <person name="Nakagawa R"/>
            <person name="Tanegashima C"/>
            <person name="Kiyatake I"/>
            <person name="Matsumoto R"/>
            <person name="Murakumo K"/>
            <person name="Nishida K"/>
            <person name="Terakita A"/>
            <person name="Kuratani S"/>
            <person name="Sato K"/>
            <person name="Hyodo S Kuraku.S."/>
        </authorList>
    </citation>
    <scope>NUCLEOTIDE SEQUENCE [LARGE SCALE GENOMIC DNA]</scope>
</reference>
<dbReference type="AlphaFoldDB" id="A0A401NXE0"/>
<dbReference type="InterPro" id="IPR001089">
    <property type="entry name" value="Chemokine_CXC"/>
</dbReference>
<dbReference type="FunFam" id="2.40.50.40:FF:000004">
    <property type="entry name" value="C-X-C motif chemokine"/>
    <property type="match status" value="1"/>
</dbReference>
<evidence type="ECO:0000259" key="6">
    <source>
        <dbReference type="SMART" id="SM00199"/>
    </source>
</evidence>
<dbReference type="PRINTS" id="PR00436">
    <property type="entry name" value="INTERLEUKIN8"/>
</dbReference>
<dbReference type="STRING" id="75743.A0A401NXE0"/>
<proteinExistence type="inferred from homology"/>
<dbReference type="PANTHER" id="PTHR12015:SF203">
    <property type="entry name" value="CHEMOKINE INTERLEUKIN-8-LIKE DOMAIN-CONTAINING PROTEIN"/>
    <property type="match status" value="1"/>
</dbReference>
<keyword evidence="8" id="KW-1185">Reference proteome</keyword>